<feature type="repeat" description="WD" evidence="4">
    <location>
        <begin position="251"/>
        <end position="284"/>
    </location>
</feature>
<comment type="similarity">
    <text evidence="1">Belongs to the WD repeat EIPR1 family.</text>
</comment>
<keyword evidence="7" id="KW-1185">Reference proteome</keyword>
<dbReference type="SMART" id="SM00320">
    <property type="entry name" value="WD40"/>
    <property type="match status" value="3"/>
</dbReference>
<dbReference type="InterPro" id="IPR001680">
    <property type="entry name" value="WD40_rpt"/>
</dbReference>
<evidence type="ECO:0000313" key="6">
    <source>
        <dbReference type="EMBL" id="ESL08248.1"/>
    </source>
</evidence>
<dbReference type="Proteomes" id="UP000031737">
    <property type="component" value="Unassembled WGS sequence"/>
</dbReference>
<dbReference type="OrthoDB" id="196957at2759"/>
<dbReference type="PANTHER" id="PTHR14205:SF15">
    <property type="entry name" value="EARP AND GARP COMPLEX-INTERACTING PROTEIN 1"/>
    <property type="match status" value="1"/>
</dbReference>
<dbReference type="GO" id="GO:0016567">
    <property type="term" value="P:protein ubiquitination"/>
    <property type="evidence" value="ECO:0007669"/>
    <property type="project" value="TreeGrafter"/>
</dbReference>
<feature type="domain" description="EIPR1-like beta-propeller" evidence="5">
    <location>
        <begin position="1"/>
        <end position="283"/>
    </location>
</feature>
<dbReference type="InterPro" id="IPR036322">
    <property type="entry name" value="WD40_repeat_dom_sf"/>
</dbReference>
<sequence>MRAAAAYGLELQARSIAPFYHPSNGKIESHRFLVGTSSFAGDNKIHVLEYQDETRLLECSTVWFHEEEVFGLWSSPSLTEPSLLAVSSPGTTRVFQVPETLSWELRDVTAFDVVASQVLWDLDGLQNEVRLTSQDTLRVYALGEGNAGKEVSRFCIGGDTQISCAALDAHHSSVCMVACEKLGLYLIDTRKKNPESIANTATLHGMGLTRCIDFSSCHINLILTSGDDGCVLWHDLRMSGTTCCVERRQHLQAHNHAVPRALLNPFRDELLISCSSDHTLKLWDSSRQGDDHEPAVCLKKLTDFGDSVVDACWSSGAPWVFAGVSYNGRVLVDDVPKEKKMAILLNDG</sequence>
<dbReference type="PROSITE" id="PS50294">
    <property type="entry name" value="WD_REPEATS_REGION"/>
    <property type="match status" value="1"/>
</dbReference>
<dbReference type="InterPro" id="IPR059104">
    <property type="entry name" value="Beta-prop_EIPR1-like"/>
</dbReference>
<accession>A0A061IYL8</accession>
<dbReference type="Gene3D" id="2.130.10.10">
    <property type="entry name" value="YVTN repeat-like/Quinoprotein amine dehydrogenase"/>
    <property type="match status" value="1"/>
</dbReference>
<dbReference type="PANTHER" id="PTHR14205">
    <property type="entry name" value="WD-REPEAT PROTEIN"/>
    <property type="match status" value="1"/>
</dbReference>
<evidence type="ECO:0000313" key="7">
    <source>
        <dbReference type="Proteomes" id="UP000031737"/>
    </source>
</evidence>
<gene>
    <name evidence="6" type="ORF">TRSC58_04053</name>
</gene>
<evidence type="ECO:0000256" key="4">
    <source>
        <dbReference type="PROSITE-ProRule" id="PRU00221"/>
    </source>
</evidence>
<dbReference type="InterPro" id="IPR040323">
    <property type="entry name" value="EIPR1"/>
</dbReference>
<protein>
    <recommendedName>
        <fullName evidence="5">EIPR1-like beta-propeller domain-containing protein</fullName>
    </recommendedName>
</protein>
<name>A0A061IYL8_TRYRA</name>
<organism evidence="6 7">
    <name type="scientific">Trypanosoma rangeli SC58</name>
    <dbReference type="NCBI Taxonomy" id="429131"/>
    <lineage>
        <taxon>Eukaryota</taxon>
        <taxon>Discoba</taxon>
        <taxon>Euglenozoa</taxon>
        <taxon>Kinetoplastea</taxon>
        <taxon>Metakinetoplastina</taxon>
        <taxon>Trypanosomatida</taxon>
        <taxon>Trypanosomatidae</taxon>
        <taxon>Trypanosoma</taxon>
        <taxon>Herpetosoma</taxon>
    </lineage>
</organism>
<reference evidence="6 7" key="1">
    <citation type="submission" date="2013-07" db="EMBL/GenBank/DDBJ databases">
        <authorList>
            <person name="Stoco P.H."/>
            <person name="Wagner G."/>
            <person name="Gerber A."/>
            <person name="Zaha A."/>
            <person name="Thompson C."/>
            <person name="Bartholomeu D.C."/>
            <person name="Luckemeyer D.D."/>
            <person name="Bahia D."/>
            <person name="Loreto E."/>
            <person name="Prestes E.B."/>
            <person name="Lima F.M."/>
            <person name="Rodrigues-Luiz G."/>
            <person name="Vallejo G.A."/>
            <person name="Filho J.F."/>
            <person name="Monteiro K.M."/>
            <person name="Tyler K.M."/>
            <person name="de Almeida L.G."/>
            <person name="Ortiz M.F."/>
            <person name="Siervo M.A."/>
            <person name="de Moraes M.H."/>
            <person name="Cunha O.L."/>
            <person name="Mendonca-Neto R."/>
            <person name="Silva R."/>
            <person name="Teixeira S.M."/>
            <person name="Murta S.M."/>
            <person name="Sincero T.C."/>
            <person name="Mendes T.A."/>
            <person name="Urmenyi T.P."/>
            <person name="Silva V.G."/>
            <person name="da Rocha W.D."/>
            <person name="Andersson B."/>
            <person name="Romanha A.J."/>
            <person name="Steindel M."/>
            <person name="de Vasconcelos A.T."/>
            <person name="Grisard E.C."/>
        </authorList>
    </citation>
    <scope>NUCLEOTIDE SEQUENCE [LARGE SCALE GENOMIC DNA]</scope>
    <source>
        <strain evidence="6 7">SC58</strain>
    </source>
</reference>
<dbReference type="SUPFAM" id="SSF50978">
    <property type="entry name" value="WD40 repeat-like"/>
    <property type="match status" value="1"/>
</dbReference>
<comment type="caution">
    <text evidence="6">The sequence shown here is derived from an EMBL/GenBank/DDBJ whole genome shotgun (WGS) entry which is preliminary data.</text>
</comment>
<evidence type="ECO:0000256" key="2">
    <source>
        <dbReference type="ARBA" id="ARBA00022574"/>
    </source>
</evidence>
<keyword evidence="2 4" id="KW-0853">WD repeat</keyword>
<evidence type="ECO:0000259" key="5">
    <source>
        <dbReference type="Pfam" id="PF23609"/>
    </source>
</evidence>
<dbReference type="EMBL" id="AUPL01004053">
    <property type="protein sequence ID" value="ESL08248.1"/>
    <property type="molecule type" value="Genomic_DNA"/>
</dbReference>
<dbReference type="PROSITE" id="PS50082">
    <property type="entry name" value="WD_REPEATS_2"/>
    <property type="match status" value="1"/>
</dbReference>
<dbReference type="Pfam" id="PF23609">
    <property type="entry name" value="Beta-prop_EIPR1"/>
    <property type="match status" value="1"/>
</dbReference>
<proteinExistence type="inferred from homology"/>
<evidence type="ECO:0000256" key="3">
    <source>
        <dbReference type="ARBA" id="ARBA00022737"/>
    </source>
</evidence>
<dbReference type="InterPro" id="IPR015943">
    <property type="entry name" value="WD40/YVTN_repeat-like_dom_sf"/>
</dbReference>
<dbReference type="VEuPathDB" id="TriTrypDB:TRSC58_04053"/>
<dbReference type="AlphaFoldDB" id="A0A061IYL8"/>
<keyword evidence="3" id="KW-0677">Repeat</keyword>
<evidence type="ECO:0000256" key="1">
    <source>
        <dbReference type="ARBA" id="ARBA00005672"/>
    </source>
</evidence>